<organism evidence="2 3">
    <name type="scientific">Lysinibacillus zambalensis</name>
    <dbReference type="NCBI Taxonomy" id="3160866"/>
    <lineage>
        <taxon>Bacteria</taxon>
        <taxon>Bacillati</taxon>
        <taxon>Bacillota</taxon>
        <taxon>Bacilli</taxon>
        <taxon>Bacillales</taxon>
        <taxon>Bacillaceae</taxon>
        <taxon>Lysinibacillus</taxon>
    </lineage>
</organism>
<comment type="caution">
    <text evidence="2">The sequence shown here is derived from an EMBL/GenBank/DDBJ whole genome shotgun (WGS) entry which is preliminary data.</text>
</comment>
<evidence type="ECO:0000313" key="2">
    <source>
        <dbReference type="EMBL" id="MEQ6355499.1"/>
    </source>
</evidence>
<dbReference type="InterPro" id="IPR025285">
    <property type="entry name" value="DUF4145"/>
</dbReference>
<dbReference type="RefSeq" id="WP_349660098.1">
    <property type="nucleotide sequence ID" value="NZ_JBEGDG010000008.1"/>
</dbReference>
<reference evidence="2 3" key="1">
    <citation type="submission" date="2024-06" db="EMBL/GenBank/DDBJ databases">
        <title>Lysinibacillus zambalefons sp. nov., a Novel Firmicute Isolated from the Poon Bato Zambales Hyperalkaline Spring.</title>
        <authorList>
            <person name="Aja J.A."/>
            <person name="Lazaro J.E.H."/>
            <person name="Llorin L.D."/>
            <person name="Lim K.R."/>
            <person name="Teodosio J."/>
            <person name="Dalisay D.S."/>
        </authorList>
    </citation>
    <scope>NUCLEOTIDE SEQUENCE [LARGE SCALE GENOMIC DNA]</scope>
    <source>
        <strain evidence="2 3">M3</strain>
    </source>
</reference>
<dbReference type="Proteomes" id="UP001478862">
    <property type="component" value="Unassembled WGS sequence"/>
</dbReference>
<accession>A0ABV1MV80</accession>
<dbReference type="EMBL" id="JBEGDG010000008">
    <property type="protein sequence ID" value="MEQ6355499.1"/>
    <property type="molecule type" value="Genomic_DNA"/>
</dbReference>
<feature type="domain" description="DUF4145" evidence="1">
    <location>
        <begin position="87"/>
        <end position="166"/>
    </location>
</feature>
<evidence type="ECO:0000259" key="1">
    <source>
        <dbReference type="Pfam" id="PF13643"/>
    </source>
</evidence>
<gene>
    <name evidence="2" type="ORF">ABNX05_12790</name>
</gene>
<sequence length="211" mass="24257">MHKFYPPIFNEKSFHCPLCNVYAKQDWHILYYHPNWNASLHGFNTYRCSYCNGYSVWKDGKLLYPESTIAPNPHEDLPQELLEDYIEASNIVNKSPRGAAALLRLVLQKLMVYLGEQGKDINKDIGSLVQKGLHPQVQQALDIVRVIGNESVHPGQLDLKDDTATTQKLFEFINFIVEDRITRLNTIQSLFDKLPEGKRKGIENRDKTTTP</sequence>
<proteinExistence type="predicted"/>
<dbReference type="Pfam" id="PF13643">
    <property type="entry name" value="DUF4145"/>
    <property type="match status" value="1"/>
</dbReference>
<evidence type="ECO:0000313" key="3">
    <source>
        <dbReference type="Proteomes" id="UP001478862"/>
    </source>
</evidence>
<protein>
    <submittedName>
        <fullName evidence="2">DUF4145 domain-containing protein</fullName>
    </submittedName>
</protein>
<name>A0ABV1MV80_9BACI</name>
<keyword evidence="3" id="KW-1185">Reference proteome</keyword>